<dbReference type="RefSeq" id="XP_013774311.1">
    <property type="nucleotide sequence ID" value="XM_013918857.2"/>
</dbReference>
<dbReference type="CDD" id="cd16021">
    <property type="entry name" value="ALP_like"/>
    <property type="match status" value="1"/>
</dbReference>
<dbReference type="RefSeq" id="XP_022241425.1">
    <property type="nucleotide sequence ID" value="XM_022385717.1"/>
</dbReference>
<evidence type="ECO:0000313" key="4">
    <source>
        <dbReference type="RefSeq" id="XP_022241425.1"/>
    </source>
</evidence>
<keyword evidence="1" id="KW-0812">Transmembrane</keyword>
<evidence type="ECO:0000256" key="1">
    <source>
        <dbReference type="SAM" id="Phobius"/>
    </source>
</evidence>
<keyword evidence="1" id="KW-1133">Transmembrane helix</keyword>
<dbReference type="InterPro" id="IPR017850">
    <property type="entry name" value="Alkaline_phosphatase_core_sf"/>
</dbReference>
<dbReference type="Gene3D" id="3.40.720.10">
    <property type="entry name" value="Alkaline Phosphatase, subunit A"/>
    <property type="match status" value="1"/>
</dbReference>
<dbReference type="PANTHER" id="PTHR10974">
    <property type="entry name" value="FI08016P-RELATED"/>
    <property type="match status" value="1"/>
</dbReference>
<dbReference type="SUPFAM" id="SSF53649">
    <property type="entry name" value="Alkaline phosphatase-like"/>
    <property type="match status" value="1"/>
</dbReference>
<dbReference type="GeneID" id="106459260"/>
<feature type="transmembrane region" description="Helical" evidence="1">
    <location>
        <begin position="12"/>
        <end position="31"/>
    </location>
</feature>
<protein>
    <submittedName>
        <fullName evidence="3 4">Uncharacterized protein LOC106459260</fullName>
    </submittedName>
</protein>
<dbReference type="Proteomes" id="UP000694941">
    <property type="component" value="Unplaced"/>
</dbReference>
<sequence>MQFHTLFPVNRRRFLALFAYILFFVIGYLVYTRNSSYFEQITKKISVQTSANEVLSQYLIDTPGCRIPHLDPFDSSVKSLIHKVSKKDACKKEKFFIEVKSNAKLEVNVNLLRKNYNLSFDEINCVYKPILREPGHRNLTTDNQFKIGNSKILTFGVPLQEEFIVVRCFKKTQFFHEEYIALTPIIQNVEENCKKRENGFSNGDSLNVMIIGIDSISKLNFIRHFTKTHTYLRTVLKAFELRGYNKVGDNTFYNLTPLLTGFFANQYWNITKKYMFFDHLNFIWKEYSTRGYRTLFAEDMPKYALFNYNRRGFLHPPTDYYYRPFSLAVVKSDMLKRHKKKCSHSELEMQFVFDYVKQFTSTMDDKKYFLFAFTATLTHNVLNYAGYADSPSYDLLQFLHNSGTLNRTIMIFFSDHGIRFGKIRKTLLGKIEERMPFVFLTVPEWFQKKHPIITKNLRTNERRLTTPFDLRATLVHLLKFIGNNDGTLRETVSSEKGISLFEEIPINRTCADAFISSHWCVCNNRRNISPQEPIIASAANVLVDTLNHWLKNYSDKCAKMKLKKILDARVSTNKNKYVFQGNIEYLVTVITSPGEAVFEGTIKLNENTKNLTVVDDVSRINIYGNQSSCILDTHLKKFCFCV</sequence>
<keyword evidence="1" id="KW-0472">Membrane</keyword>
<dbReference type="PANTHER" id="PTHR10974:SF1">
    <property type="entry name" value="FI08016P-RELATED"/>
    <property type="match status" value="1"/>
</dbReference>
<reference evidence="3 4" key="1">
    <citation type="submission" date="2025-05" db="UniProtKB">
        <authorList>
            <consortium name="RefSeq"/>
        </authorList>
    </citation>
    <scope>IDENTIFICATION</scope>
    <source>
        <tissue evidence="3 4">Muscle</tissue>
    </source>
</reference>
<proteinExistence type="predicted"/>
<accession>A0ABM1B3W4</accession>
<dbReference type="Pfam" id="PF02995">
    <property type="entry name" value="DUF229"/>
    <property type="match status" value="1"/>
</dbReference>
<organism evidence="2 3">
    <name type="scientific">Limulus polyphemus</name>
    <name type="common">Atlantic horseshoe crab</name>
    <dbReference type="NCBI Taxonomy" id="6850"/>
    <lineage>
        <taxon>Eukaryota</taxon>
        <taxon>Metazoa</taxon>
        <taxon>Ecdysozoa</taxon>
        <taxon>Arthropoda</taxon>
        <taxon>Chelicerata</taxon>
        <taxon>Merostomata</taxon>
        <taxon>Xiphosura</taxon>
        <taxon>Limulidae</taxon>
        <taxon>Limulus</taxon>
    </lineage>
</organism>
<name>A0ABM1B3W4_LIMPO</name>
<evidence type="ECO:0000313" key="2">
    <source>
        <dbReference type="Proteomes" id="UP000694941"/>
    </source>
</evidence>
<dbReference type="InterPro" id="IPR004245">
    <property type="entry name" value="DUF229"/>
</dbReference>
<gene>
    <name evidence="3 4" type="primary">LOC106459260</name>
</gene>
<keyword evidence="2" id="KW-1185">Reference proteome</keyword>
<evidence type="ECO:0000313" key="3">
    <source>
        <dbReference type="RefSeq" id="XP_013774311.1"/>
    </source>
</evidence>